<reference evidence="1 2" key="2">
    <citation type="submission" date="2018-01" db="EMBL/GenBank/DDBJ databases">
        <title>Genomic study of Klebsiella pneumoniae.</title>
        <authorList>
            <person name="Yang Y."/>
            <person name="Bicalho R."/>
        </authorList>
    </citation>
    <scope>NUCLEOTIDE SEQUENCE [LARGE SCALE GENOMIC DNA]</scope>
    <source>
        <strain evidence="1 2">A11</strain>
    </source>
</reference>
<sequence>MDKPSSLIAQENWINPDITISPSQASKTILAGSAARKGTKDAKGMTMPKENDMRLEFSSAVQNAFAGDAQGAAMAYEVAKDYYAGIMAQKGDYSGVLDDDIWKQAVNVSTGGVHDYNGMGYVLLPWGMSPEQFDKQVDQAWQTQVTGAGIKAPPGQYGLQSYGDSQYLVKLGAGYLLKSDGSPVILDLTQQRQRFIEGIPQ</sequence>
<reference evidence="1 2" key="1">
    <citation type="submission" date="2017-11" db="EMBL/GenBank/DDBJ databases">
        <authorList>
            <person name="Han C.G."/>
        </authorList>
    </citation>
    <scope>NUCLEOTIDE SEQUENCE [LARGE SCALE GENOMIC DNA]</scope>
    <source>
        <strain evidence="1 2">A11</strain>
    </source>
</reference>
<dbReference type="Proteomes" id="UP000234505">
    <property type="component" value="Unassembled WGS sequence"/>
</dbReference>
<dbReference type="AlphaFoldDB" id="A0A2J4QDU5"/>
<name>A0A2J4QDU5_9ENTR</name>
<protein>
    <recommendedName>
        <fullName evidence="3">Bacteriophage protein</fullName>
    </recommendedName>
</protein>
<gene>
    <name evidence="1" type="ORF">CWN50_24560</name>
</gene>
<evidence type="ECO:0000313" key="2">
    <source>
        <dbReference type="Proteomes" id="UP000234505"/>
    </source>
</evidence>
<evidence type="ECO:0008006" key="3">
    <source>
        <dbReference type="Google" id="ProtNLM"/>
    </source>
</evidence>
<dbReference type="EMBL" id="PIDS01001068">
    <property type="protein sequence ID" value="PLL29221.1"/>
    <property type="molecule type" value="Genomic_DNA"/>
</dbReference>
<evidence type="ECO:0000313" key="1">
    <source>
        <dbReference type="EMBL" id="PLL29221.1"/>
    </source>
</evidence>
<accession>A0A2J4QDU5</accession>
<comment type="caution">
    <text evidence="1">The sequence shown here is derived from an EMBL/GenBank/DDBJ whole genome shotgun (WGS) entry which is preliminary data.</text>
</comment>
<organism evidence="1 2">
    <name type="scientific">Klebsiella michiganensis</name>
    <dbReference type="NCBI Taxonomy" id="1134687"/>
    <lineage>
        <taxon>Bacteria</taxon>
        <taxon>Pseudomonadati</taxon>
        <taxon>Pseudomonadota</taxon>
        <taxon>Gammaproteobacteria</taxon>
        <taxon>Enterobacterales</taxon>
        <taxon>Enterobacteriaceae</taxon>
        <taxon>Klebsiella/Raoultella group</taxon>
        <taxon>Klebsiella</taxon>
    </lineage>
</organism>
<proteinExistence type="predicted"/>